<evidence type="ECO:0000256" key="2">
    <source>
        <dbReference type="ARBA" id="ARBA00006575"/>
    </source>
</evidence>
<comment type="catalytic activity">
    <reaction evidence="6">
        <text>ADP-alpha-D-ribose 1''-phosphate + H2O = ADP-D-ribose + phosphate</text>
        <dbReference type="Rhea" id="RHEA:25029"/>
        <dbReference type="ChEBI" id="CHEBI:15377"/>
        <dbReference type="ChEBI" id="CHEBI:43474"/>
        <dbReference type="ChEBI" id="CHEBI:57967"/>
        <dbReference type="ChEBI" id="CHEBI:58753"/>
        <dbReference type="EC" id="3.1.3.84"/>
    </reaction>
</comment>
<dbReference type="GO" id="GO:0140291">
    <property type="term" value="P:peptidyl-glutamate ADP-deribosylation"/>
    <property type="evidence" value="ECO:0007669"/>
    <property type="project" value="TreeGrafter"/>
</dbReference>
<dbReference type="AlphaFoldDB" id="A0A6A6Z6W3"/>
<dbReference type="RefSeq" id="XP_033583413.1">
    <property type="nucleotide sequence ID" value="XM_033718887.1"/>
</dbReference>
<reference evidence="11" key="3">
    <citation type="submission" date="2025-04" db="UniProtKB">
        <authorList>
            <consortium name="RefSeq"/>
        </authorList>
    </citation>
    <scope>IDENTIFICATION</scope>
    <source>
        <strain evidence="11">CBS 304.34</strain>
    </source>
</reference>
<reference evidence="9 11" key="1">
    <citation type="journal article" date="2020" name="Stud. Mycol.">
        <title>101 Dothideomycetes genomes: a test case for predicting lifestyles and emergence of pathogens.</title>
        <authorList>
            <person name="Haridas S."/>
            <person name="Albert R."/>
            <person name="Binder M."/>
            <person name="Bloem J."/>
            <person name="Labutti K."/>
            <person name="Salamov A."/>
            <person name="Andreopoulos B."/>
            <person name="Baker S."/>
            <person name="Barry K."/>
            <person name="Bills G."/>
            <person name="Bluhm B."/>
            <person name="Cannon C."/>
            <person name="Castanera R."/>
            <person name="Culley D."/>
            <person name="Daum C."/>
            <person name="Ezra D."/>
            <person name="Gonzalez J."/>
            <person name="Henrissat B."/>
            <person name="Kuo A."/>
            <person name="Liang C."/>
            <person name="Lipzen A."/>
            <person name="Lutzoni F."/>
            <person name="Magnuson J."/>
            <person name="Mondo S."/>
            <person name="Nolan M."/>
            <person name="Ohm R."/>
            <person name="Pangilinan J."/>
            <person name="Park H.-J."/>
            <person name="Ramirez L."/>
            <person name="Alfaro M."/>
            <person name="Sun H."/>
            <person name="Tritt A."/>
            <person name="Yoshinaga Y."/>
            <person name="Zwiers L.-H."/>
            <person name="Turgeon B."/>
            <person name="Goodwin S."/>
            <person name="Spatafora J."/>
            <person name="Crous P."/>
            <person name="Grigoriev I."/>
        </authorList>
    </citation>
    <scope>NUCLEOTIDE SEQUENCE</scope>
    <source>
        <strain evidence="9 11">CBS 304.34</strain>
    </source>
</reference>
<feature type="domain" description="Macro" evidence="8">
    <location>
        <begin position="61"/>
        <end position="143"/>
    </location>
</feature>
<accession>A0A6A6Z6W3</accession>
<evidence type="ECO:0000259" key="8">
    <source>
        <dbReference type="Pfam" id="PF01661"/>
    </source>
</evidence>
<dbReference type="Gene3D" id="3.40.220.10">
    <property type="entry name" value="Leucine Aminopeptidase, subunit E, domain 1"/>
    <property type="match status" value="1"/>
</dbReference>
<comment type="similarity">
    <text evidence="2">Belongs to the POA1 family.</text>
</comment>
<evidence type="ECO:0000256" key="4">
    <source>
        <dbReference type="ARBA" id="ARBA00019744"/>
    </source>
</evidence>
<comment type="function">
    <text evidence="1">Highly specific phosphatase involved in the metabolism of ADP-ribose 1''-phosphate (Appr1p) which is produced as a consequence of tRNA splicing.</text>
</comment>
<dbReference type="Pfam" id="PF01661">
    <property type="entry name" value="Macro"/>
    <property type="match status" value="1"/>
</dbReference>
<feature type="compositionally biased region" description="Polar residues" evidence="7">
    <location>
        <begin position="20"/>
        <end position="34"/>
    </location>
</feature>
<gene>
    <name evidence="9 11" type="ORF">BDZ99DRAFT_458320</name>
</gene>
<evidence type="ECO:0000256" key="3">
    <source>
        <dbReference type="ARBA" id="ARBA00012983"/>
    </source>
</evidence>
<evidence type="ECO:0000256" key="1">
    <source>
        <dbReference type="ARBA" id="ARBA00002432"/>
    </source>
</evidence>
<dbReference type="PANTHER" id="PTHR12521">
    <property type="entry name" value="PROTEIN C6ORF130"/>
    <property type="match status" value="1"/>
</dbReference>
<dbReference type="InterPro" id="IPR050892">
    <property type="entry name" value="ADP-ribose_metab_enzymes"/>
</dbReference>
<name>A0A6A6Z6W3_9PEZI</name>
<dbReference type="InterPro" id="IPR002589">
    <property type="entry name" value="Macro_dom"/>
</dbReference>
<feature type="region of interest" description="Disordered" evidence="7">
    <location>
        <begin position="1"/>
        <end position="40"/>
    </location>
</feature>
<dbReference type="EC" id="3.1.3.84" evidence="3"/>
<keyword evidence="10" id="KW-1185">Reference proteome</keyword>
<protein>
    <recommendedName>
        <fullName evidence="4">ADP-ribose 1''-phosphate phosphatase</fullName>
        <ecNumber evidence="3">3.1.3.84</ecNumber>
    </recommendedName>
</protein>
<feature type="non-terminal residue" evidence="9">
    <location>
        <position position="172"/>
    </location>
</feature>
<proteinExistence type="inferred from homology"/>
<dbReference type="Proteomes" id="UP000504636">
    <property type="component" value="Unplaced"/>
</dbReference>
<dbReference type="OrthoDB" id="2155246at2759"/>
<sequence>MSTDTQEPTSTPPASEMKEATTNAAPAEQASNPETPAKPKNLTLTAHIGDIFAAPPNALLIHACNTQGSWGAGIAAAFKERYPEAYKAYRAHCLSRNVRTGTALLIPPCETNPKAPQHWIGCLFTSARFGRAKDSPAQILANTGPALRALLDEVKGEEKDGNQVAEVRMCKI</sequence>
<feature type="compositionally biased region" description="Polar residues" evidence="7">
    <location>
        <begin position="1"/>
        <end position="13"/>
    </location>
</feature>
<evidence type="ECO:0000313" key="10">
    <source>
        <dbReference type="Proteomes" id="UP000504636"/>
    </source>
</evidence>
<organism evidence="9">
    <name type="scientific">Mytilinidion resinicola</name>
    <dbReference type="NCBI Taxonomy" id="574789"/>
    <lineage>
        <taxon>Eukaryota</taxon>
        <taxon>Fungi</taxon>
        <taxon>Dikarya</taxon>
        <taxon>Ascomycota</taxon>
        <taxon>Pezizomycotina</taxon>
        <taxon>Dothideomycetes</taxon>
        <taxon>Pleosporomycetidae</taxon>
        <taxon>Mytilinidiales</taxon>
        <taxon>Mytilinidiaceae</taxon>
        <taxon>Mytilinidion</taxon>
    </lineage>
</organism>
<dbReference type="PANTHER" id="PTHR12521:SF0">
    <property type="entry name" value="ADP-RIBOSE GLYCOHYDROLASE OARD1"/>
    <property type="match status" value="1"/>
</dbReference>
<dbReference type="InterPro" id="IPR043472">
    <property type="entry name" value="Macro_dom-like"/>
</dbReference>
<dbReference type="SUPFAM" id="SSF52949">
    <property type="entry name" value="Macro domain-like"/>
    <property type="match status" value="1"/>
</dbReference>
<dbReference type="GeneID" id="54459780"/>
<dbReference type="GO" id="GO:0004721">
    <property type="term" value="F:phosphoprotein phosphatase activity"/>
    <property type="evidence" value="ECO:0007669"/>
    <property type="project" value="UniProtKB-KW"/>
</dbReference>
<dbReference type="EMBL" id="MU003693">
    <property type="protein sequence ID" value="KAF2816449.1"/>
    <property type="molecule type" value="Genomic_DNA"/>
</dbReference>
<evidence type="ECO:0000256" key="7">
    <source>
        <dbReference type="SAM" id="MobiDB-lite"/>
    </source>
</evidence>
<keyword evidence="5" id="KW-0378">Hydrolase</keyword>
<evidence type="ECO:0000313" key="11">
    <source>
        <dbReference type="RefSeq" id="XP_033583413.1"/>
    </source>
</evidence>
<evidence type="ECO:0000313" key="9">
    <source>
        <dbReference type="EMBL" id="KAF2816449.1"/>
    </source>
</evidence>
<evidence type="ECO:0000256" key="5">
    <source>
        <dbReference type="ARBA" id="ARBA00022912"/>
    </source>
</evidence>
<reference evidence="11" key="2">
    <citation type="submission" date="2020-04" db="EMBL/GenBank/DDBJ databases">
        <authorList>
            <consortium name="NCBI Genome Project"/>
        </authorList>
    </citation>
    <scope>NUCLEOTIDE SEQUENCE</scope>
    <source>
        <strain evidence="11">CBS 304.34</strain>
    </source>
</reference>
<keyword evidence="5" id="KW-0904">Protein phosphatase</keyword>
<evidence type="ECO:0000256" key="6">
    <source>
        <dbReference type="ARBA" id="ARBA00034427"/>
    </source>
</evidence>